<name>A0A2M7U172_9BACT</name>
<evidence type="ECO:0000313" key="3">
    <source>
        <dbReference type="Proteomes" id="UP000228503"/>
    </source>
</evidence>
<dbReference type="AlphaFoldDB" id="A0A2M7U172"/>
<protein>
    <recommendedName>
        <fullName evidence="1">NTP pyrophosphohydrolase MazG-like domain-containing protein</fullName>
    </recommendedName>
</protein>
<gene>
    <name evidence="2" type="ORF">COY16_00930</name>
</gene>
<evidence type="ECO:0000259" key="1">
    <source>
        <dbReference type="Pfam" id="PF03819"/>
    </source>
</evidence>
<accession>A0A2M7U172</accession>
<sequence length="111" mass="12914">MDIKVVQKRAEKNILRSNIDFKLTTTREKAILAHTVKLNEEVGELCNDILSILKLQRSSKLESFEKSNMYEEFADVLITVLQLASIAHVDMDRATRQKLKKIEDRKKIEKK</sequence>
<dbReference type="InterPro" id="IPR004518">
    <property type="entry name" value="MazG-like_dom"/>
</dbReference>
<dbReference type="Pfam" id="PF03819">
    <property type="entry name" value="MazG"/>
    <property type="match status" value="1"/>
</dbReference>
<feature type="domain" description="NTP pyrophosphohydrolase MazG-like" evidence="1">
    <location>
        <begin position="37"/>
        <end position="107"/>
    </location>
</feature>
<dbReference type="Proteomes" id="UP000228503">
    <property type="component" value="Unassembled WGS sequence"/>
</dbReference>
<organism evidence="2 3">
    <name type="scientific">Candidatus Roizmanbacteria bacterium CG_4_10_14_0_2_um_filter_39_13</name>
    <dbReference type="NCBI Taxonomy" id="1974825"/>
    <lineage>
        <taxon>Bacteria</taxon>
        <taxon>Candidatus Roizmaniibacteriota</taxon>
    </lineage>
</organism>
<dbReference type="SUPFAM" id="SSF101386">
    <property type="entry name" value="all-alpha NTP pyrophosphatases"/>
    <property type="match status" value="1"/>
</dbReference>
<comment type="caution">
    <text evidence="2">The sequence shown here is derived from an EMBL/GenBank/DDBJ whole genome shotgun (WGS) entry which is preliminary data.</text>
</comment>
<proteinExistence type="predicted"/>
<reference evidence="3" key="1">
    <citation type="submission" date="2017-09" db="EMBL/GenBank/DDBJ databases">
        <title>Depth-based differentiation of microbial function through sediment-hosted aquifers and enrichment of novel symbionts in the deep terrestrial subsurface.</title>
        <authorList>
            <person name="Probst A.J."/>
            <person name="Ladd B."/>
            <person name="Jarett J.K."/>
            <person name="Geller-Mcgrath D.E."/>
            <person name="Sieber C.M.K."/>
            <person name="Emerson J.B."/>
            <person name="Anantharaman K."/>
            <person name="Thomas B.C."/>
            <person name="Malmstrom R."/>
            <person name="Stieglmeier M."/>
            <person name="Klingl A."/>
            <person name="Woyke T."/>
            <person name="Ryan C.M."/>
            <person name="Banfield J.F."/>
        </authorList>
    </citation>
    <scope>NUCLEOTIDE SEQUENCE [LARGE SCALE GENOMIC DNA]</scope>
</reference>
<dbReference type="EMBL" id="PFOB01000013">
    <property type="protein sequence ID" value="PIZ63795.1"/>
    <property type="molecule type" value="Genomic_DNA"/>
</dbReference>
<dbReference type="Gene3D" id="1.10.287.1080">
    <property type="entry name" value="MazG-like"/>
    <property type="match status" value="1"/>
</dbReference>
<evidence type="ECO:0000313" key="2">
    <source>
        <dbReference type="EMBL" id="PIZ63795.1"/>
    </source>
</evidence>